<reference evidence="1" key="1">
    <citation type="submission" date="2020-05" db="EMBL/GenBank/DDBJ databases">
        <title>Complete genome sequence of Pseudomonas sp. Sm006.</title>
        <authorList>
            <person name="Takeuchi K."/>
            <person name="Someya N."/>
        </authorList>
    </citation>
    <scope>NUCLEOTIDE SEQUENCE</scope>
    <source>
        <strain evidence="1">Sm006</strain>
    </source>
</reference>
<keyword evidence="2" id="KW-1185">Reference proteome</keyword>
<gene>
    <name evidence="1" type="ORF">PSm6_44330</name>
</gene>
<evidence type="ECO:0000313" key="1">
    <source>
        <dbReference type="EMBL" id="BCD88026.1"/>
    </source>
</evidence>
<accession>A0ABM7LET0</accession>
<organism evidence="1 2">
    <name type="scientific">Pseudomonas solani</name>
    <dbReference type="NCBI Taxonomy" id="2731552"/>
    <lineage>
        <taxon>Bacteria</taxon>
        <taxon>Pseudomonadati</taxon>
        <taxon>Pseudomonadota</taxon>
        <taxon>Gammaproteobacteria</taxon>
        <taxon>Pseudomonadales</taxon>
        <taxon>Pseudomonadaceae</taxon>
        <taxon>Pseudomonas</taxon>
    </lineage>
</organism>
<sequence>MDAVLVGELARGESVAGGADLAHLVRRQHRTWAGGVVRSGHGFLGASRPWPRLARQGEEGGAARVGGGYAAWLVLGWTMAPLSIQ</sequence>
<dbReference type="EMBL" id="AP023081">
    <property type="protein sequence ID" value="BCD88026.1"/>
    <property type="molecule type" value="Genomic_DNA"/>
</dbReference>
<name>A0ABM7LET0_9PSED</name>
<protein>
    <submittedName>
        <fullName evidence="1">Uncharacterized protein</fullName>
    </submittedName>
</protein>
<dbReference type="Proteomes" id="UP001064896">
    <property type="component" value="Chromosome"/>
</dbReference>
<evidence type="ECO:0000313" key="2">
    <source>
        <dbReference type="Proteomes" id="UP001064896"/>
    </source>
</evidence>
<proteinExistence type="predicted"/>